<keyword evidence="1" id="KW-0732">Signal</keyword>
<organism evidence="2 3">
    <name type="scientific">Natronobacillus azotifigens</name>
    <dbReference type="NCBI Taxonomy" id="472978"/>
    <lineage>
        <taxon>Bacteria</taxon>
        <taxon>Bacillati</taxon>
        <taxon>Bacillota</taxon>
        <taxon>Bacilli</taxon>
        <taxon>Bacillales</taxon>
        <taxon>Bacillaceae</taxon>
        <taxon>Natronobacillus</taxon>
    </lineage>
</organism>
<dbReference type="AlphaFoldDB" id="A0A9J6RAQ2"/>
<keyword evidence="3" id="KW-1185">Reference proteome</keyword>
<dbReference type="RefSeq" id="WP_268779410.1">
    <property type="nucleotide sequence ID" value="NZ_JAPRAT010000007.1"/>
</dbReference>
<dbReference type="Proteomes" id="UP001084197">
    <property type="component" value="Unassembled WGS sequence"/>
</dbReference>
<evidence type="ECO:0000256" key="1">
    <source>
        <dbReference type="SAM" id="SignalP"/>
    </source>
</evidence>
<reference evidence="2" key="1">
    <citation type="submission" date="2022-11" db="EMBL/GenBank/DDBJ databases">
        <title>WGS of Natronobacillus azotifigens 24KS-1, an anaerobic diazotrophic haloalkaliphile from soda-rich habitats.</title>
        <authorList>
            <person name="Sorokin D.Y."/>
            <person name="Merkel A.Y."/>
        </authorList>
    </citation>
    <scope>NUCLEOTIDE SEQUENCE</scope>
    <source>
        <strain evidence="2">24KS-1</strain>
    </source>
</reference>
<sequence length="174" mass="18699">MNLKKFLMLVLVLGLLTACAIDEDENTSGNGDNNDAVSGATQVVVEDEASMLEGISEDGAWIIIFEGDLTTDEELVLEGDFTHRDEPARKLALYTQDDDRVIIDQFTLTAPQLTIASENTRLQGGTFVGDVYVEAEGFSIPDGTIDGNVYFASEEVQEAADLDGGTVTGTVEVQ</sequence>
<feature type="chain" id="PRO_5039913728" description="Polymer-forming cytoskeletal protein" evidence="1">
    <location>
        <begin position="21"/>
        <end position="174"/>
    </location>
</feature>
<dbReference type="PROSITE" id="PS51257">
    <property type="entry name" value="PROKAR_LIPOPROTEIN"/>
    <property type="match status" value="1"/>
</dbReference>
<accession>A0A9J6RAQ2</accession>
<gene>
    <name evidence="2" type="ORF">OWO01_05390</name>
</gene>
<protein>
    <recommendedName>
        <fullName evidence="4">Polymer-forming cytoskeletal protein</fullName>
    </recommendedName>
</protein>
<evidence type="ECO:0000313" key="3">
    <source>
        <dbReference type="Proteomes" id="UP001084197"/>
    </source>
</evidence>
<name>A0A9J6RAQ2_9BACI</name>
<comment type="caution">
    <text evidence="2">The sequence shown here is derived from an EMBL/GenBank/DDBJ whole genome shotgun (WGS) entry which is preliminary data.</text>
</comment>
<evidence type="ECO:0000313" key="2">
    <source>
        <dbReference type="EMBL" id="MCZ0702645.1"/>
    </source>
</evidence>
<evidence type="ECO:0008006" key="4">
    <source>
        <dbReference type="Google" id="ProtNLM"/>
    </source>
</evidence>
<proteinExistence type="predicted"/>
<feature type="signal peptide" evidence="1">
    <location>
        <begin position="1"/>
        <end position="20"/>
    </location>
</feature>
<dbReference type="EMBL" id="JAPRAT010000007">
    <property type="protein sequence ID" value="MCZ0702645.1"/>
    <property type="molecule type" value="Genomic_DNA"/>
</dbReference>